<comment type="caution">
    <text evidence="1">The sequence shown here is derived from an EMBL/GenBank/DDBJ whole genome shotgun (WGS) entry which is preliminary data.</text>
</comment>
<proteinExistence type="predicted"/>
<organism evidence="1">
    <name type="scientific">Sesamum latifolium</name>
    <dbReference type="NCBI Taxonomy" id="2727402"/>
    <lineage>
        <taxon>Eukaryota</taxon>
        <taxon>Viridiplantae</taxon>
        <taxon>Streptophyta</taxon>
        <taxon>Embryophyta</taxon>
        <taxon>Tracheophyta</taxon>
        <taxon>Spermatophyta</taxon>
        <taxon>Magnoliopsida</taxon>
        <taxon>eudicotyledons</taxon>
        <taxon>Gunneridae</taxon>
        <taxon>Pentapetalae</taxon>
        <taxon>asterids</taxon>
        <taxon>lamiids</taxon>
        <taxon>Lamiales</taxon>
        <taxon>Pedaliaceae</taxon>
        <taxon>Sesamum</taxon>
    </lineage>
</organism>
<reference evidence="1" key="1">
    <citation type="submission" date="2020-06" db="EMBL/GenBank/DDBJ databases">
        <authorList>
            <person name="Li T."/>
            <person name="Hu X."/>
            <person name="Zhang T."/>
            <person name="Song X."/>
            <person name="Zhang H."/>
            <person name="Dai N."/>
            <person name="Sheng W."/>
            <person name="Hou X."/>
            <person name="Wei L."/>
        </authorList>
    </citation>
    <scope>NUCLEOTIDE SEQUENCE</scope>
    <source>
        <strain evidence="1">KEN1</strain>
        <tissue evidence="1">Leaf</tissue>
    </source>
</reference>
<reference evidence="1" key="2">
    <citation type="journal article" date="2024" name="Plant">
        <title>Genomic evolution and insights into agronomic trait innovations of Sesamum species.</title>
        <authorList>
            <person name="Miao H."/>
            <person name="Wang L."/>
            <person name="Qu L."/>
            <person name="Liu H."/>
            <person name="Sun Y."/>
            <person name="Le M."/>
            <person name="Wang Q."/>
            <person name="Wei S."/>
            <person name="Zheng Y."/>
            <person name="Lin W."/>
            <person name="Duan Y."/>
            <person name="Cao H."/>
            <person name="Xiong S."/>
            <person name="Wang X."/>
            <person name="Wei L."/>
            <person name="Li C."/>
            <person name="Ma Q."/>
            <person name="Ju M."/>
            <person name="Zhao R."/>
            <person name="Li G."/>
            <person name="Mu C."/>
            <person name="Tian Q."/>
            <person name="Mei H."/>
            <person name="Zhang T."/>
            <person name="Gao T."/>
            <person name="Zhang H."/>
        </authorList>
    </citation>
    <scope>NUCLEOTIDE SEQUENCE</scope>
    <source>
        <strain evidence="1">KEN1</strain>
    </source>
</reference>
<dbReference type="EMBL" id="JACGWN010000001">
    <property type="protein sequence ID" value="KAL0462212.1"/>
    <property type="molecule type" value="Genomic_DNA"/>
</dbReference>
<name>A0AAW2Y8P4_9LAMI</name>
<evidence type="ECO:0008006" key="2">
    <source>
        <dbReference type="Google" id="ProtNLM"/>
    </source>
</evidence>
<accession>A0AAW2Y8P4</accession>
<protein>
    <recommendedName>
        <fullName evidence="2">RNase H type-1 domain-containing protein</fullName>
    </recommendedName>
</protein>
<dbReference type="AlphaFoldDB" id="A0AAW2Y8P4"/>
<gene>
    <name evidence="1" type="ORF">Slati_0108800</name>
</gene>
<evidence type="ECO:0000313" key="1">
    <source>
        <dbReference type="EMBL" id="KAL0462212.1"/>
    </source>
</evidence>
<sequence>MEPDAIAQIAHTHTVEHSQAQVLKSLKTSSFAFDKWLPPPEGWLKVNTDVAFSDGEGMATCVIRNHECTVICAKVSEFGLMIQQLQKFWR</sequence>